<dbReference type="PRINTS" id="PR01438">
    <property type="entry name" value="UNVRSLSTRESS"/>
</dbReference>
<evidence type="ECO:0000256" key="1">
    <source>
        <dbReference type="ARBA" id="ARBA00008791"/>
    </source>
</evidence>
<evidence type="ECO:0000313" key="4">
    <source>
        <dbReference type="Proteomes" id="UP001293718"/>
    </source>
</evidence>
<dbReference type="PANTHER" id="PTHR46268">
    <property type="entry name" value="STRESS RESPONSE PROTEIN NHAX"/>
    <property type="match status" value="1"/>
</dbReference>
<dbReference type="EMBL" id="JAXOJX010000042">
    <property type="protein sequence ID" value="MDZ5459332.1"/>
    <property type="molecule type" value="Genomic_DNA"/>
</dbReference>
<dbReference type="Proteomes" id="UP001293718">
    <property type="component" value="Unassembled WGS sequence"/>
</dbReference>
<gene>
    <name evidence="3" type="ORF">SM757_22395</name>
</gene>
<comment type="caution">
    <text evidence="3">The sequence shown here is derived from an EMBL/GenBank/DDBJ whole genome shotgun (WGS) entry which is preliminary data.</text>
</comment>
<dbReference type="RefSeq" id="WP_322467109.1">
    <property type="nucleotide sequence ID" value="NZ_JAXOJX010000042.1"/>
</dbReference>
<dbReference type="Pfam" id="PF00582">
    <property type="entry name" value="Usp"/>
    <property type="match status" value="1"/>
</dbReference>
<evidence type="ECO:0000259" key="2">
    <source>
        <dbReference type="Pfam" id="PF00582"/>
    </source>
</evidence>
<dbReference type="InterPro" id="IPR006015">
    <property type="entry name" value="Universal_stress_UspA"/>
</dbReference>
<comment type="similarity">
    <text evidence="1">Belongs to the universal stress protein A family.</text>
</comment>
<name>A0ABU5IK94_9BURK</name>
<reference evidence="3 4" key="1">
    <citation type="submission" date="2023-11" db="EMBL/GenBank/DDBJ databases">
        <title>Draft genome of Azohydromonas lata strain H1 (DSM1123), a polyhydroxyalkanoate producer.</title>
        <authorList>
            <person name="Traversa D."/>
            <person name="D'Addabbo P."/>
            <person name="Pazzani C."/>
            <person name="Manzari C."/>
            <person name="Chiara M."/>
            <person name="Scrascia M."/>
        </authorList>
    </citation>
    <scope>NUCLEOTIDE SEQUENCE [LARGE SCALE GENOMIC DNA]</scope>
    <source>
        <strain evidence="3 4">H1</strain>
    </source>
</reference>
<dbReference type="SUPFAM" id="SSF52402">
    <property type="entry name" value="Adenine nucleotide alpha hydrolases-like"/>
    <property type="match status" value="2"/>
</dbReference>
<keyword evidence="4" id="KW-1185">Reference proteome</keyword>
<dbReference type="InterPro" id="IPR006016">
    <property type="entry name" value="UspA"/>
</dbReference>
<proteinExistence type="inferred from homology"/>
<protein>
    <submittedName>
        <fullName evidence="3">Universal stress protein</fullName>
    </submittedName>
</protein>
<dbReference type="Gene3D" id="3.40.50.12370">
    <property type="match status" value="1"/>
</dbReference>
<feature type="domain" description="UspA" evidence="2">
    <location>
        <begin position="218"/>
        <end position="270"/>
    </location>
</feature>
<dbReference type="CDD" id="cd00293">
    <property type="entry name" value="USP-like"/>
    <property type="match status" value="1"/>
</dbReference>
<evidence type="ECO:0000313" key="3">
    <source>
        <dbReference type="EMBL" id="MDZ5459332.1"/>
    </source>
</evidence>
<organism evidence="3 4">
    <name type="scientific">Azohydromonas lata</name>
    <dbReference type="NCBI Taxonomy" id="45677"/>
    <lineage>
        <taxon>Bacteria</taxon>
        <taxon>Pseudomonadati</taxon>
        <taxon>Pseudomonadota</taxon>
        <taxon>Betaproteobacteria</taxon>
        <taxon>Burkholderiales</taxon>
        <taxon>Sphaerotilaceae</taxon>
        <taxon>Azohydromonas</taxon>
    </lineage>
</organism>
<dbReference type="PANTHER" id="PTHR46268:SF15">
    <property type="entry name" value="UNIVERSAL STRESS PROTEIN HP_0031"/>
    <property type="match status" value="1"/>
</dbReference>
<accession>A0ABU5IK94</accession>
<sequence length="272" mass="28855">MKSIASILLHLDAAPQSRDRLALACRLAQRLDAGLLALYAAAPSASSLMPLPLGGGGLTMEDVQRDERRRAQARAWFEEAAASGPPRLNWSELHATAPGAEAFSRQALLHDLVIVGQQDPDAADDAGVAKDFPEQVVIDSGRPALVVPFAGRFQDVGRRVVVAWKASRESARAVSASLALLQPGAQVHVLSWGGDPTELRPLLQHHGVEAQFHSEGGDEGQVGELLLSRAADLGADLIVMGCYGRSRTRERLLGGASRSVFGAMTAPVLMSH</sequence>